<organism evidence="3 4">
    <name type="scientific">Lentinula lateritia</name>
    <dbReference type="NCBI Taxonomy" id="40482"/>
    <lineage>
        <taxon>Eukaryota</taxon>
        <taxon>Fungi</taxon>
        <taxon>Dikarya</taxon>
        <taxon>Basidiomycota</taxon>
        <taxon>Agaricomycotina</taxon>
        <taxon>Agaricomycetes</taxon>
        <taxon>Agaricomycetidae</taxon>
        <taxon>Agaricales</taxon>
        <taxon>Marasmiineae</taxon>
        <taxon>Omphalotaceae</taxon>
        <taxon>Lentinula</taxon>
    </lineage>
</organism>
<feature type="compositionally biased region" description="Low complexity" evidence="2">
    <location>
        <begin position="622"/>
        <end position="631"/>
    </location>
</feature>
<protein>
    <submittedName>
        <fullName evidence="3">Uncharacterized protein</fullName>
    </submittedName>
</protein>
<feature type="compositionally biased region" description="Polar residues" evidence="2">
    <location>
        <begin position="569"/>
        <end position="580"/>
    </location>
</feature>
<feature type="compositionally biased region" description="Low complexity" evidence="2">
    <location>
        <begin position="525"/>
        <end position="534"/>
    </location>
</feature>
<evidence type="ECO:0000256" key="2">
    <source>
        <dbReference type="SAM" id="MobiDB-lite"/>
    </source>
</evidence>
<evidence type="ECO:0000313" key="4">
    <source>
        <dbReference type="Proteomes" id="UP001150238"/>
    </source>
</evidence>
<feature type="region of interest" description="Disordered" evidence="2">
    <location>
        <begin position="54"/>
        <end position="75"/>
    </location>
</feature>
<dbReference type="EMBL" id="JANVFS010000012">
    <property type="protein sequence ID" value="KAJ4484147.1"/>
    <property type="molecule type" value="Genomic_DNA"/>
</dbReference>
<sequence>MSTSTLSQIRSSASYHLSLLQTLESLQYAPSALNQQSKYLRDLQAELASVKKEVKQLGEKTKKERKEHEELRDSTTRRLAARLKGKSGLEKFEAKKEKEEREYVVALENEMRERGKQTMLENMIEEARKVKSDLEEKSNRLELTKKELSNLYHQVFDGPTLEFPRDDVLERELASAQATYDRVQAVLNSHSQAVNLLGQADKMLGMSLKKMDEALGYSTWDIYGGGSISDMMERDALANSAVYAAKAEMLLNQARSTSGDVQTIGPLRVHDISLFGDVFFDNVFSDIRAHHKIQSNRDELAAAHKRLKGQLRAARQRAQLAGADVVEASEVLTECNKELERYRREVFLRSSGGESFDPAISTGLQHGQGSGDDVDRDLPAPPPSYGETSNTTHISSDTLVARSDNPQLFGPPNASSRTPVLASNVNLLPSDSPPGFTRYAPPPGPPPSGPPPQRHGRILSSPSASTSPTGRTQSMRMPEPSFSSISPPISSSVSLSVASPNSPYVPRPRNGPVSVLPPSHRRSRSSVSAHSPTSGLNAGSSSTPSTPGLIDASVHRRSRSSVSTSRSTPNQHEGTLSSPKLESESRQGSPILSPPRGPPPPSSVSIDSSATVGQGVAGGGNSSNLSSRSVSPDTSIPAHWGNRNPFAAMMLE</sequence>
<dbReference type="PANTHER" id="PTHR21974:SF2">
    <property type="entry name" value="RE15880P"/>
    <property type="match status" value="1"/>
</dbReference>
<reference evidence="3" key="2">
    <citation type="journal article" date="2023" name="Proc. Natl. Acad. Sci. U.S.A.">
        <title>A global phylogenomic analysis of the shiitake genus Lentinula.</title>
        <authorList>
            <person name="Sierra-Patev S."/>
            <person name="Min B."/>
            <person name="Naranjo-Ortiz M."/>
            <person name="Looney B."/>
            <person name="Konkel Z."/>
            <person name="Slot J.C."/>
            <person name="Sakamoto Y."/>
            <person name="Steenwyk J.L."/>
            <person name="Rokas A."/>
            <person name="Carro J."/>
            <person name="Camarero S."/>
            <person name="Ferreira P."/>
            <person name="Molpeceres G."/>
            <person name="Ruiz-Duenas F.J."/>
            <person name="Serrano A."/>
            <person name="Henrissat B."/>
            <person name="Drula E."/>
            <person name="Hughes K.W."/>
            <person name="Mata J.L."/>
            <person name="Ishikawa N.K."/>
            <person name="Vargas-Isla R."/>
            <person name="Ushijima S."/>
            <person name="Smith C.A."/>
            <person name="Donoghue J."/>
            <person name="Ahrendt S."/>
            <person name="Andreopoulos W."/>
            <person name="He G."/>
            <person name="LaButti K."/>
            <person name="Lipzen A."/>
            <person name="Ng V."/>
            <person name="Riley R."/>
            <person name="Sandor L."/>
            <person name="Barry K."/>
            <person name="Martinez A.T."/>
            <person name="Xiao Y."/>
            <person name="Gibbons J.G."/>
            <person name="Terashima K."/>
            <person name="Grigoriev I.V."/>
            <person name="Hibbett D."/>
        </authorList>
    </citation>
    <scope>NUCLEOTIDE SEQUENCE</scope>
    <source>
        <strain evidence="3">Sp2 HRB7682 ss15</strain>
    </source>
</reference>
<dbReference type="Proteomes" id="UP001150238">
    <property type="component" value="Unassembled WGS sequence"/>
</dbReference>
<name>A0A9W9AME5_9AGAR</name>
<comment type="caution">
    <text evidence="3">The sequence shown here is derived from an EMBL/GenBank/DDBJ whole genome shotgun (WGS) entry which is preliminary data.</text>
</comment>
<proteinExistence type="predicted"/>
<feature type="compositionally biased region" description="Pro residues" evidence="2">
    <location>
        <begin position="592"/>
        <end position="602"/>
    </location>
</feature>
<reference evidence="3" key="1">
    <citation type="submission" date="2022-08" db="EMBL/GenBank/DDBJ databases">
        <authorList>
            <consortium name="DOE Joint Genome Institute"/>
            <person name="Min B."/>
            <person name="Riley R."/>
            <person name="Sierra-Patev S."/>
            <person name="Naranjo-Ortiz M."/>
            <person name="Looney B."/>
            <person name="Konkel Z."/>
            <person name="Slot J.C."/>
            <person name="Sakamoto Y."/>
            <person name="Steenwyk J.L."/>
            <person name="Rokas A."/>
            <person name="Carro J."/>
            <person name="Camarero S."/>
            <person name="Ferreira P."/>
            <person name="Molpeceres G."/>
            <person name="Ruiz-Duenas F.J."/>
            <person name="Serrano A."/>
            <person name="Henrissat B."/>
            <person name="Drula E."/>
            <person name="Hughes K.W."/>
            <person name="Mata J.L."/>
            <person name="Ishikawa N.K."/>
            <person name="Vargas-Isla R."/>
            <person name="Ushijima S."/>
            <person name="Smith C.A."/>
            <person name="Ahrendt S."/>
            <person name="Andreopoulos W."/>
            <person name="He G."/>
            <person name="Labutti K."/>
            <person name="Lipzen A."/>
            <person name="Ng V."/>
            <person name="Sandor L."/>
            <person name="Barry K."/>
            <person name="Martinez A.T."/>
            <person name="Xiao Y."/>
            <person name="Gibbons J.G."/>
            <person name="Terashima K."/>
            <person name="Hibbett D.S."/>
            <person name="Grigoriev I.V."/>
        </authorList>
    </citation>
    <scope>NUCLEOTIDE SEQUENCE</scope>
    <source>
        <strain evidence="3">Sp2 HRB7682 ss15</strain>
    </source>
</reference>
<dbReference type="AlphaFoldDB" id="A0A9W9AME5"/>
<feature type="compositionally biased region" description="Low complexity" evidence="2">
    <location>
        <begin position="478"/>
        <end position="502"/>
    </location>
</feature>
<dbReference type="PANTHER" id="PTHR21974">
    <property type="entry name" value="RE15880P"/>
    <property type="match status" value="1"/>
</dbReference>
<evidence type="ECO:0000256" key="1">
    <source>
        <dbReference type="SAM" id="Coils"/>
    </source>
</evidence>
<feature type="region of interest" description="Disordered" evidence="2">
    <location>
        <begin position="354"/>
        <end position="393"/>
    </location>
</feature>
<feature type="compositionally biased region" description="Polar residues" evidence="2">
    <location>
        <begin position="460"/>
        <end position="475"/>
    </location>
</feature>
<keyword evidence="1" id="KW-0175">Coiled coil</keyword>
<feature type="compositionally biased region" description="Pro residues" evidence="2">
    <location>
        <begin position="440"/>
        <end position="453"/>
    </location>
</feature>
<evidence type="ECO:0000313" key="3">
    <source>
        <dbReference type="EMBL" id="KAJ4484147.1"/>
    </source>
</evidence>
<gene>
    <name evidence="3" type="ORF">C8J55DRAFT_509875</name>
</gene>
<feature type="region of interest" description="Disordered" evidence="2">
    <location>
        <begin position="424"/>
        <end position="652"/>
    </location>
</feature>
<feature type="compositionally biased region" description="Polar residues" evidence="2">
    <location>
        <begin position="535"/>
        <end position="546"/>
    </location>
</feature>
<feature type="coiled-coil region" evidence="1">
    <location>
        <begin position="297"/>
        <end position="345"/>
    </location>
</feature>
<accession>A0A9W9AME5</accession>